<keyword evidence="2" id="KW-1185">Reference proteome</keyword>
<protein>
    <submittedName>
        <fullName evidence="1">Uncharacterized protein</fullName>
    </submittedName>
</protein>
<evidence type="ECO:0000313" key="2">
    <source>
        <dbReference type="Proteomes" id="UP001157502"/>
    </source>
</evidence>
<proteinExistence type="predicted"/>
<sequence>MATSASPLSFSPSSGFTFSAPVVKTAPSVSNGRTASPKSAAVKHAASESIEEFEGPFKPAKVLKQGSVLDLLKEPGFATPVTRTSPVPKAPQDTPAPPPFSAPPLRDLFKAPVGSWYCDVCMLQNKPTDSTCSACTAPRPNIDSSKTSSTPFTTSSMLNNTTTPSTTTSSSFGSMFAKPAGTWDCDTCLVPNKPEAVKCLACETAKPGTGMKATLTLTTSSSEAKTPLSVVPLLGFGAKFKKPEDAWECDVCLVQNQAPSDKCVACMSAKPGAGAPPQSLPPSSTSTTTLLGFGDKFKKPEGAWDCDVCCVQNRGSDQQCAACQTPKPGAKVEPKAFGSTSLAAQSSSGNSSGGFKFGTGASSDSSSSCGGGGFKFGGSLSESASSGGFKFGVAASSESSTDNGGSGGFKFSSSSEGFKFGSSAATPPAADRGEKADAPSMGAGFKFGIAGGIAFGSASVETKPSEGGFSFGLSKPEEKSTPATSTFGIPASTENHTGAFSGPITGTTATTAAAPTFGKLTAAPTFGKVTEATPPALATPMGGSIFGETTEKDPAKPAAAFTFGKPEETSSLVGSGFLFAPASKEQEVSSASMGFSFGKPEPPKDQLKAPSFAFGELSDKSGTPPANAPKPSFSFGQSTADVVAPKPAFGFMASTASTPSSTPSSAPAPSMFGDPGSSSPAQSTFLFGQSSSGEATPTKTFLFGQSQDGQPGQTASLNASVASTQPFQFGSGTNNISGSFPFVASASSAAPASAAAAPSMFLFSPAASAGFGPGQAPAFGQGASQPGVPAFSSPTLSPFSAPASQPPSFGAKPNSVPVFGQQANSTPSFGSSAPSAPGGGFQFGGASVFGASSNSTGVFAFGGAPGGSPVPSVTPSMAPQTSAPGGAFNFAAPPTFNIGSAKSTNFTAPPAVSHSIAGRKIKTAVRRKK</sequence>
<gene>
    <name evidence="1" type="ORF">DPEC_G00288270</name>
</gene>
<dbReference type="Proteomes" id="UP001157502">
    <property type="component" value="Chromosome 26"/>
</dbReference>
<evidence type="ECO:0000313" key="1">
    <source>
        <dbReference type="EMBL" id="KAJ7991863.1"/>
    </source>
</evidence>
<comment type="caution">
    <text evidence="1">The sequence shown here is derived from an EMBL/GenBank/DDBJ whole genome shotgun (WGS) entry which is preliminary data.</text>
</comment>
<dbReference type="EMBL" id="CM055753">
    <property type="protein sequence ID" value="KAJ7991863.1"/>
    <property type="molecule type" value="Genomic_DNA"/>
</dbReference>
<accession>A0ACC2FKP3</accession>
<reference evidence="1" key="1">
    <citation type="submission" date="2021-05" db="EMBL/GenBank/DDBJ databases">
        <authorList>
            <person name="Pan Q."/>
            <person name="Jouanno E."/>
            <person name="Zahm M."/>
            <person name="Klopp C."/>
            <person name="Cabau C."/>
            <person name="Louis A."/>
            <person name="Berthelot C."/>
            <person name="Parey E."/>
            <person name="Roest Crollius H."/>
            <person name="Montfort J."/>
            <person name="Robinson-Rechavi M."/>
            <person name="Bouchez O."/>
            <person name="Lampietro C."/>
            <person name="Lopez Roques C."/>
            <person name="Donnadieu C."/>
            <person name="Postlethwait J."/>
            <person name="Bobe J."/>
            <person name="Dillon D."/>
            <person name="Chandos A."/>
            <person name="von Hippel F."/>
            <person name="Guiguen Y."/>
        </authorList>
    </citation>
    <scope>NUCLEOTIDE SEQUENCE</scope>
    <source>
        <strain evidence="1">YG-Jan2019</strain>
    </source>
</reference>
<name>A0ACC2FKP3_DALPE</name>
<organism evidence="1 2">
    <name type="scientific">Dallia pectoralis</name>
    <name type="common">Alaska blackfish</name>
    <dbReference type="NCBI Taxonomy" id="75939"/>
    <lineage>
        <taxon>Eukaryota</taxon>
        <taxon>Metazoa</taxon>
        <taxon>Chordata</taxon>
        <taxon>Craniata</taxon>
        <taxon>Vertebrata</taxon>
        <taxon>Euteleostomi</taxon>
        <taxon>Actinopterygii</taxon>
        <taxon>Neopterygii</taxon>
        <taxon>Teleostei</taxon>
        <taxon>Protacanthopterygii</taxon>
        <taxon>Esociformes</taxon>
        <taxon>Umbridae</taxon>
        <taxon>Dallia</taxon>
    </lineage>
</organism>